<name>A0A0A9ETI6_ARUDO</name>
<reference evidence="1" key="1">
    <citation type="submission" date="2014-09" db="EMBL/GenBank/DDBJ databases">
        <authorList>
            <person name="Magalhaes I.L.F."/>
            <person name="Oliveira U."/>
            <person name="Santos F.R."/>
            <person name="Vidigal T.H.D.A."/>
            <person name="Brescovit A.D."/>
            <person name="Santos A.J."/>
        </authorList>
    </citation>
    <scope>NUCLEOTIDE SEQUENCE</scope>
    <source>
        <tissue evidence="1">Shoot tissue taken approximately 20 cm above the soil surface</tissue>
    </source>
</reference>
<accession>A0A0A9ETI6</accession>
<reference evidence="1" key="2">
    <citation type="journal article" date="2015" name="Data Brief">
        <title>Shoot transcriptome of the giant reed, Arundo donax.</title>
        <authorList>
            <person name="Barrero R.A."/>
            <person name="Guerrero F.D."/>
            <person name="Moolhuijzen P."/>
            <person name="Goolsby J.A."/>
            <person name="Tidwell J."/>
            <person name="Bellgard S.E."/>
            <person name="Bellgard M.I."/>
        </authorList>
    </citation>
    <scope>NUCLEOTIDE SEQUENCE</scope>
    <source>
        <tissue evidence="1">Shoot tissue taken approximately 20 cm above the soil surface</tissue>
    </source>
</reference>
<dbReference type="EMBL" id="GBRH01198553">
    <property type="protein sequence ID" value="JAD99342.1"/>
    <property type="molecule type" value="Transcribed_RNA"/>
</dbReference>
<evidence type="ECO:0000313" key="1">
    <source>
        <dbReference type="EMBL" id="JAD99342.1"/>
    </source>
</evidence>
<sequence length="44" mass="5033">MTRSYPFHCLSASWSSLLRGRDHRRRPAGPCRRRPLAVVLGGVR</sequence>
<organism evidence="1">
    <name type="scientific">Arundo donax</name>
    <name type="common">Giant reed</name>
    <name type="synonym">Donax arundinaceus</name>
    <dbReference type="NCBI Taxonomy" id="35708"/>
    <lineage>
        <taxon>Eukaryota</taxon>
        <taxon>Viridiplantae</taxon>
        <taxon>Streptophyta</taxon>
        <taxon>Embryophyta</taxon>
        <taxon>Tracheophyta</taxon>
        <taxon>Spermatophyta</taxon>
        <taxon>Magnoliopsida</taxon>
        <taxon>Liliopsida</taxon>
        <taxon>Poales</taxon>
        <taxon>Poaceae</taxon>
        <taxon>PACMAD clade</taxon>
        <taxon>Arundinoideae</taxon>
        <taxon>Arundineae</taxon>
        <taxon>Arundo</taxon>
    </lineage>
</organism>
<dbReference type="AlphaFoldDB" id="A0A0A9ETI6"/>
<protein>
    <submittedName>
        <fullName evidence="1">Uncharacterized protein</fullName>
    </submittedName>
</protein>
<proteinExistence type="predicted"/>